<accession>A0A165I629</accession>
<name>A0A165I629_XYLHT</name>
<dbReference type="GeneID" id="28897278"/>
<sequence length="180" mass="20456">MATAGVTINQLSPSKWPSSPSFPSPSNLFRREDDFYDPENGVSSIKNRAHSMSERMDTIGNSFWPMHKGRDFESTSDSELAVDSIQVDLDISAAYKDNTCENRAAKRQIPIKPGKVKKPGVDGSLENRLGRQRQKPENSLSRYFTKPRSEDFDTKTRQIETIMPLKMTCTRKRPSQTRLQ</sequence>
<feature type="region of interest" description="Disordered" evidence="1">
    <location>
        <begin position="113"/>
        <end position="142"/>
    </location>
</feature>
<keyword evidence="3" id="KW-1185">Reference proteome</keyword>
<evidence type="ECO:0000313" key="3">
    <source>
        <dbReference type="Proteomes" id="UP000076632"/>
    </source>
</evidence>
<feature type="region of interest" description="Disordered" evidence="1">
    <location>
        <begin position="1"/>
        <end position="49"/>
    </location>
</feature>
<feature type="compositionally biased region" description="Polar residues" evidence="1">
    <location>
        <begin position="1"/>
        <end position="11"/>
    </location>
</feature>
<protein>
    <submittedName>
        <fullName evidence="2">Uncharacterized protein</fullName>
    </submittedName>
</protein>
<dbReference type="AlphaFoldDB" id="A0A165I629"/>
<evidence type="ECO:0000256" key="1">
    <source>
        <dbReference type="SAM" id="MobiDB-lite"/>
    </source>
</evidence>
<dbReference type="Proteomes" id="UP000076632">
    <property type="component" value="Unassembled WGS sequence"/>
</dbReference>
<dbReference type="EMBL" id="KV407456">
    <property type="protein sequence ID" value="KZF24439.1"/>
    <property type="molecule type" value="Genomic_DNA"/>
</dbReference>
<feature type="compositionally biased region" description="Low complexity" evidence="1">
    <location>
        <begin position="12"/>
        <end position="26"/>
    </location>
</feature>
<proteinExistence type="predicted"/>
<reference evidence="2 3" key="1">
    <citation type="journal article" date="2016" name="Fungal Biol.">
        <title>The genome of Xylona heveae provides a window into fungal endophytism.</title>
        <authorList>
            <person name="Gazis R."/>
            <person name="Kuo A."/>
            <person name="Riley R."/>
            <person name="LaButti K."/>
            <person name="Lipzen A."/>
            <person name="Lin J."/>
            <person name="Amirebrahimi M."/>
            <person name="Hesse C.N."/>
            <person name="Spatafora J.W."/>
            <person name="Henrissat B."/>
            <person name="Hainaut M."/>
            <person name="Grigoriev I.V."/>
            <person name="Hibbett D.S."/>
        </authorList>
    </citation>
    <scope>NUCLEOTIDE SEQUENCE [LARGE SCALE GENOMIC DNA]</scope>
    <source>
        <strain evidence="2 3">TC161</strain>
    </source>
</reference>
<dbReference type="InParanoid" id="A0A165I629"/>
<gene>
    <name evidence="2" type="ORF">L228DRAFT_245368</name>
</gene>
<evidence type="ECO:0000313" key="2">
    <source>
        <dbReference type="EMBL" id="KZF24439.1"/>
    </source>
</evidence>
<dbReference type="RefSeq" id="XP_018189994.1">
    <property type="nucleotide sequence ID" value="XM_018332141.1"/>
</dbReference>
<organism evidence="2 3">
    <name type="scientific">Xylona heveae (strain CBS 132557 / TC161)</name>
    <dbReference type="NCBI Taxonomy" id="1328760"/>
    <lineage>
        <taxon>Eukaryota</taxon>
        <taxon>Fungi</taxon>
        <taxon>Dikarya</taxon>
        <taxon>Ascomycota</taxon>
        <taxon>Pezizomycotina</taxon>
        <taxon>Xylonomycetes</taxon>
        <taxon>Xylonales</taxon>
        <taxon>Xylonaceae</taxon>
        <taxon>Xylona</taxon>
    </lineage>
</organism>